<protein>
    <submittedName>
        <fullName evidence="1">Uncharacterized protein</fullName>
    </submittedName>
</protein>
<evidence type="ECO:0000313" key="2">
    <source>
        <dbReference type="Proteomes" id="UP000259864"/>
    </source>
</evidence>
<name>A0A3B0PIM7_9BACT</name>
<reference evidence="2" key="1">
    <citation type="submission" date="2018-06" db="EMBL/GenBank/DDBJ databases">
        <authorList>
            <consortium name="Pathogen Informatics"/>
        </authorList>
    </citation>
    <scope>NUCLEOTIDE SEQUENCE [LARGE SCALE GENOMIC DNA]</scope>
    <source>
        <strain evidence="2">NCTC10135</strain>
    </source>
</reference>
<organism evidence="1 2">
    <name type="scientific">Metamycoplasma alkalescens</name>
    <dbReference type="NCBI Taxonomy" id="45363"/>
    <lineage>
        <taxon>Bacteria</taxon>
        <taxon>Bacillati</taxon>
        <taxon>Mycoplasmatota</taxon>
        <taxon>Mycoplasmoidales</taxon>
        <taxon>Metamycoplasmataceae</taxon>
        <taxon>Metamycoplasma</taxon>
    </lineage>
</organism>
<gene>
    <name evidence="1" type="ORF">NCTC10135_00113</name>
</gene>
<evidence type="ECO:0000313" key="1">
    <source>
        <dbReference type="EMBL" id="SYV89623.1"/>
    </source>
</evidence>
<dbReference type="KEGG" id="mala:NCTC10135_00113"/>
<sequence>MELEKLLISKLYLLKSREEFKKLSNNDKGQDKYQVSLDAEIKKEEKNSTKKDLYNALDLSSSNLYLIKYLVENPIIQKW</sequence>
<proteinExistence type="predicted"/>
<feature type="non-terminal residue" evidence="1">
    <location>
        <position position="79"/>
    </location>
</feature>
<dbReference type="AlphaFoldDB" id="A0A3B0PIM7"/>
<accession>A0A3B0PIM7</accession>
<dbReference type="EMBL" id="LS991949">
    <property type="protein sequence ID" value="SYV89623.1"/>
    <property type="molecule type" value="Genomic_DNA"/>
</dbReference>
<dbReference type="Proteomes" id="UP000259864">
    <property type="component" value="Chromosome 1"/>
</dbReference>